<accession>A0A060D788</accession>
<dbReference type="Gene3D" id="3.40.50.10190">
    <property type="entry name" value="BRCT domain"/>
    <property type="match status" value="1"/>
</dbReference>
<gene>
    <name evidence="2" type="ORF">M951_chr2120</name>
</gene>
<keyword evidence="1" id="KW-1133">Transmembrane helix</keyword>
<keyword evidence="1" id="KW-0812">Transmembrane</keyword>
<feature type="transmembrane region" description="Helical" evidence="1">
    <location>
        <begin position="100"/>
        <end position="120"/>
    </location>
</feature>
<proteinExistence type="predicted"/>
<sequence length="206" mass="24964">MSVTSMRPVSYLRRQIIIKLENILILLIFYLCAKKKILKKKDYFIFIFNYLFNNYKNMYHFYISSKGFHLNRLKKKAVIYFWLFPLCINKKFLSLLKKTVFYFFSIMIKIFNIIILKGFSKNKKKIKKNKTLYQYYFFFACELPILPLMLLMRKYGCKIGWKKSKKASRCLDENITHYIVNSEKTEKILDNRYISVSKFIKLLSSI</sequence>
<feature type="transmembrane region" description="Helical" evidence="1">
    <location>
        <begin position="132"/>
        <end position="152"/>
    </location>
</feature>
<geneLocation type="nucleomorph" evidence="2"/>
<keyword evidence="1" id="KW-0472">Membrane</keyword>
<dbReference type="AlphaFoldDB" id="A0A060D788"/>
<keyword evidence="2" id="KW-0542">Nucleomorph</keyword>
<reference evidence="2 3" key="1">
    <citation type="journal article" date="2014" name="BMC Genomics">
        <title>Nucleomorph and plastid genome sequences of the chlorarachniophyte Lotharella oceanica: convergent reductive evolution and frequent recombination in nucleomorph-bearing algae.</title>
        <authorList>
            <person name="Tanifuji G."/>
            <person name="Onodera N.T."/>
            <person name="Brown M.W."/>
            <person name="Curtis B.A."/>
            <person name="Roger A.J."/>
            <person name="Ka-Shu Wong G."/>
            <person name="Melkonian M."/>
            <person name="Archibald J.M."/>
        </authorList>
    </citation>
    <scope>NUCLEOTIDE SEQUENCE [LARGE SCALE GENOMIC DNA]</scope>
    <source>
        <strain evidence="2 3">CCMP622</strain>
    </source>
</reference>
<protein>
    <submittedName>
        <fullName evidence="2">BRCA1 domain protein</fullName>
    </submittedName>
</protein>
<dbReference type="EMBL" id="CP006628">
    <property type="protein sequence ID" value="AIB09816.1"/>
    <property type="molecule type" value="Genomic_DNA"/>
</dbReference>
<evidence type="ECO:0000256" key="1">
    <source>
        <dbReference type="SAM" id="Phobius"/>
    </source>
</evidence>
<evidence type="ECO:0000313" key="3">
    <source>
        <dbReference type="Proteomes" id="UP000243670"/>
    </source>
</evidence>
<evidence type="ECO:0000313" key="2">
    <source>
        <dbReference type="EMBL" id="AIB09816.1"/>
    </source>
</evidence>
<dbReference type="Proteomes" id="UP000243670">
    <property type="component" value="Nucleomorph 2"/>
</dbReference>
<organism evidence="2 3">
    <name type="scientific">Lotharella oceanica</name>
    <dbReference type="NCBI Taxonomy" id="641309"/>
    <lineage>
        <taxon>Eukaryota</taxon>
        <taxon>Sar</taxon>
        <taxon>Rhizaria</taxon>
        <taxon>Cercozoa</taxon>
        <taxon>Chlorarachniophyceae</taxon>
        <taxon>Lotharella</taxon>
    </lineage>
</organism>
<feature type="transmembrane region" description="Helical" evidence="1">
    <location>
        <begin position="16"/>
        <end position="33"/>
    </location>
</feature>
<name>A0A060D788_9EUKA</name>
<dbReference type="InterPro" id="IPR036420">
    <property type="entry name" value="BRCT_dom_sf"/>
</dbReference>